<evidence type="ECO:0000313" key="1">
    <source>
        <dbReference type="EMBL" id="MBW0506959.1"/>
    </source>
</evidence>
<evidence type="ECO:0000313" key="2">
    <source>
        <dbReference type="Proteomes" id="UP000765509"/>
    </source>
</evidence>
<protein>
    <submittedName>
        <fullName evidence="1">Uncharacterized protein</fullName>
    </submittedName>
</protein>
<keyword evidence="2" id="KW-1185">Reference proteome</keyword>
<reference evidence="1" key="1">
    <citation type="submission" date="2021-03" db="EMBL/GenBank/DDBJ databases">
        <title>Draft genome sequence of rust myrtle Austropuccinia psidii MF-1, a brazilian biotype.</title>
        <authorList>
            <person name="Quecine M.C."/>
            <person name="Pachon D.M.R."/>
            <person name="Bonatelli M.L."/>
            <person name="Correr F.H."/>
            <person name="Franceschini L.M."/>
            <person name="Leite T.F."/>
            <person name="Margarido G.R.A."/>
            <person name="Almeida C.A."/>
            <person name="Ferrarezi J.A."/>
            <person name="Labate C.A."/>
        </authorList>
    </citation>
    <scope>NUCLEOTIDE SEQUENCE</scope>
    <source>
        <strain evidence="1">MF-1</strain>
    </source>
</reference>
<name>A0A9Q3DPD0_9BASI</name>
<sequence>MANSKDREIMQPVIQEDLAASSRIKQQLETESLGHSLTPHLCKDGSHFHQWSRSLNCLIKNIFDIEQYFSSHGRNDNRSCNRQIRTFIEKSIDHYLKHHTEDEDEARRV</sequence>
<organism evidence="1 2">
    <name type="scientific">Austropuccinia psidii MF-1</name>
    <dbReference type="NCBI Taxonomy" id="1389203"/>
    <lineage>
        <taxon>Eukaryota</taxon>
        <taxon>Fungi</taxon>
        <taxon>Dikarya</taxon>
        <taxon>Basidiomycota</taxon>
        <taxon>Pucciniomycotina</taxon>
        <taxon>Pucciniomycetes</taxon>
        <taxon>Pucciniales</taxon>
        <taxon>Sphaerophragmiaceae</taxon>
        <taxon>Austropuccinia</taxon>
    </lineage>
</organism>
<accession>A0A9Q3DPD0</accession>
<dbReference type="AlphaFoldDB" id="A0A9Q3DPD0"/>
<proteinExistence type="predicted"/>
<gene>
    <name evidence="1" type="ORF">O181_046674</name>
</gene>
<comment type="caution">
    <text evidence="1">The sequence shown here is derived from an EMBL/GenBank/DDBJ whole genome shotgun (WGS) entry which is preliminary data.</text>
</comment>
<dbReference type="Proteomes" id="UP000765509">
    <property type="component" value="Unassembled WGS sequence"/>
</dbReference>
<dbReference type="EMBL" id="AVOT02019429">
    <property type="protein sequence ID" value="MBW0506959.1"/>
    <property type="molecule type" value="Genomic_DNA"/>
</dbReference>